<evidence type="ECO:0000256" key="1">
    <source>
        <dbReference type="PROSITE-ProRule" id="PRU00221"/>
    </source>
</evidence>
<proteinExistence type="predicted"/>
<dbReference type="InParanoid" id="A0A078AR03"/>
<dbReference type="PROSITE" id="PS50294">
    <property type="entry name" value="WD_REPEATS_REGION"/>
    <property type="match status" value="1"/>
</dbReference>
<dbReference type="PANTHER" id="PTHR47822:SF2">
    <property type="entry name" value="F-BOX AND WD-40 DOMAIN PROTEIN 7"/>
    <property type="match status" value="1"/>
</dbReference>
<dbReference type="OrthoDB" id="10251741at2759"/>
<dbReference type="SUPFAM" id="SSF50978">
    <property type="entry name" value="WD40 repeat-like"/>
    <property type="match status" value="1"/>
</dbReference>
<evidence type="ECO:0000313" key="3">
    <source>
        <dbReference type="EMBL" id="CDW83313.1"/>
    </source>
</evidence>
<dbReference type="PANTHER" id="PTHR47822">
    <property type="entry name" value="CARBOHYDRATE BINDING DOMAIN CONTAINING PROTEIN"/>
    <property type="match status" value="1"/>
</dbReference>
<dbReference type="InterPro" id="IPR001680">
    <property type="entry name" value="WD40_rpt"/>
</dbReference>
<keyword evidence="1" id="KW-0853">WD repeat</keyword>
<dbReference type="AlphaFoldDB" id="A0A078AR03"/>
<sequence length="418" mass="46657">MQSNSHLGVAPHHNENHGHLDAHNPAKHTIKVFNNHNSQHKIELVSSFSITKKHDIEIFGCAFDVKDENIAIACGDGTIRIFDQKKEHSHDPITIKTHQYTSLMSIDPPLTCLKWRKRKDPLASVDTYQVGVGNEVIADDPKAPNNILCVSADGCMKEVSLQSHKQVFERTDDQANQLYALDIDNKGYHFATAGLDTQIRVYDEHTKKLVAKMHSTQSISGHSNRVQCLKFSPYKEEMLFSGGWDNDVFMYDLRQKEPVLGFNGPQINGEAIDIHHGGLLLTGSYTPNNCLQLWDLRKHTEPARTIDWDGGDKDSSGNWINNFEEYSQNSTSLGEANAFLYAAKFNIEGNLIFACGGSGKNELRVFNFADGQLVGCMHNFEAPLFSLDVSKQQGTNKAAFGSADSFLRVIHVAQNKTQ</sequence>
<dbReference type="EMBL" id="CCKQ01011741">
    <property type="protein sequence ID" value="CDW83313.1"/>
    <property type="molecule type" value="Genomic_DNA"/>
</dbReference>
<gene>
    <name evidence="3" type="primary">Contig455.g499</name>
    <name evidence="3" type="ORF">STYLEM_12356</name>
</gene>
<evidence type="ECO:0000256" key="2">
    <source>
        <dbReference type="SAM" id="MobiDB-lite"/>
    </source>
</evidence>
<dbReference type="Pfam" id="PF00400">
    <property type="entry name" value="WD40"/>
    <property type="match status" value="2"/>
</dbReference>
<organism evidence="3 4">
    <name type="scientific">Stylonychia lemnae</name>
    <name type="common">Ciliate</name>
    <dbReference type="NCBI Taxonomy" id="5949"/>
    <lineage>
        <taxon>Eukaryota</taxon>
        <taxon>Sar</taxon>
        <taxon>Alveolata</taxon>
        <taxon>Ciliophora</taxon>
        <taxon>Intramacronucleata</taxon>
        <taxon>Spirotrichea</taxon>
        <taxon>Stichotrichia</taxon>
        <taxon>Sporadotrichida</taxon>
        <taxon>Oxytrichidae</taxon>
        <taxon>Stylonychinae</taxon>
        <taxon>Stylonychia</taxon>
    </lineage>
</organism>
<accession>A0A078AR03</accession>
<protein>
    <submittedName>
        <fullName evidence="3">Wd repeat protein</fullName>
    </submittedName>
</protein>
<dbReference type="PROSITE" id="PS50082">
    <property type="entry name" value="WD_REPEATS_2"/>
    <property type="match status" value="1"/>
</dbReference>
<dbReference type="Proteomes" id="UP000039865">
    <property type="component" value="Unassembled WGS sequence"/>
</dbReference>
<reference evidence="3 4" key="1">
    <citation type="submission" date="2014-06" db="EMBL/GenBank/DDBJ databases">
        <authorList>
            <person name="Swart Estienne"/>
        </authorList>
    </citation>
    <scope>NUCLEOTIDE SEQUENCE [LARGE SCALE GENOMIC DNA]</scope>
    <source>
        <strain evidence="3 4">130c</strain>
    </source>
</reference>
<dbReference type="InterPro" id="IPR015943">
    <property type="entry name" value="WD40/YVTN_repeat-like_dom_sf"/>
</dbReference>
<feature type="repeat" description="WD" evidence="1">
    <location>
        <begin position="219"/>
        <end position="261"/>
    </location>
</feature>
<evidence type="ECO:0000313" key="4">
    <source>
        <dbReference type="Proteomes" id="UP000039865"/>
    </source>
</evidence>
<dbReference type="InterPro" id="IPR036322">
    <property type="entry name" value="WD40_repeat_dom_sf"/>
</dbReference>
<keyword evidence="4" id="KW-1185">Reference proteome</keyword>
<feature type="compositionally biased region" description="Basic and acidic residues" evidence="2">
    <location>
        <begin position="12"/>
        <end position="23"/>
    </location>
</feature>
<dbReference type="Gene3D" id="2.130.10.10">
    <property type="entry name" value="YVTN repeat-like/Quinoprotein amine dehydrogenase"/>
    <property type="match status" value="2"/>
</dbReference>
<dbReference type="SMART" id="SM00320">
    <property type="entry name" value="WD40"/>
    <property type="match status" value="6"/>
</dbReference>
<feature type="region of interest" description="Disordered" evidence="2">
    <location>
        <begin position="1"/>
        <end position="23"/>
    </location>
</feature>
<name>A0A078AR03_STYLE</name>